<evidence type="ECO:0000256" key="2">
    <source>
        <dbReference type="ARBA" id="ARBA00022475"/>
    </source>
</evidence>
<organism evidence="7 8">
    <name type="scientific">Clostridium subterminale</name>
    <dbReference type="NCBI Taxonomy" id="1550"/>
    <lineage>
        <taxon>Bacteria</taxon>
        <taxon>Bacillati</taxon>
        <taxon>Bacillota</taxon>
        <taxon>Clostridia</taxon>
        <taxon>Eubacteriales</taxon>
        <taxon>Clostridiaceae</taxon>
        <taxon>Clostridium</taxon>
    </lineage>
</organism>
<feature type="transmembrane region" description="Helical" evidence="6">
    <location>
        <begin position="183"/>
        <end position="206"/>
    </location>
</feature>
<protein>
    <submittedName>
        <fullName evidence="7">YfcC family protein</fullName>
    </submittedName>
</protein>
<dbReference type="InterPro" id="IPR004681">
    <property type="entry name" value="TRAP_DctM"/>
</dbReference>
<evidence type="ECO:0000256" key="4">
    <source>
        <dbReference type="ARBA" id="ARBA00022989"/>
    </source>
</evidence>
<feature type="transmembrane region" description="Helical" evidence="6">
    <location>
        <begin position="121"/>
        <end position="145"/>
    </location>
</feature>
<evidence type="ECO:0000313" key="7">
    <source>
        <dbReference type="EMBL" id="GAA0774142.1"/>
    </source>
</evidence>
<proteinExistence type="predicted"/>
<feature type="transmembrane region" description="Helical" evidence="6">
    <location>
        <begin position="476"/>
        <end position="497"/>
    </location>
</feature>
<comment type="subcellular location">
    <subcellularLocation>
        <location evidence="1">Cell membrane</location>
        <topology evidence="1">Multi-pass membrane protein</topology>
    </subcellularLocation>
</comment>
<feature type="transmembrane region" description="Helical" evidence="6">
    <location>
        <begin position="398"/>
        <end position="429"/>
    </location>
</feature>
<keyword evidence="5 6" id="KW-0472">Membrane</keyword>
<evidence type="ECO:0000256" key="6">
    <source>
        <dbReference type="SAM" id="Phobius"/>
    </source>
</evidence>
<dbReference type="Proteomes" id="UP001501047">
    <property type="component" value="Unassembled WGS sequence"/>
</dbReference>
<feature type="transmembrane region" description="Helical" evidence="6">
    <location>
        <begin position="292"/>
        <end position="313"/>
    </location>
</feature>
<feature type="transmembrane region" description="Helical" evidence="6">
    <location>
        <begin position="12"/>
        <end position="31"/>
    </location>
</feature>
<dbReference type="PANTHER" id="PTHR33362:SF3">
    <property type="entry name" value="SIALIC ACID TRAP TRANSPORTER PERMEASE PROTEIN SIAT"/>
    <property type="match status" value="1"/>
</dbReference>
<feature type="transmembrane region" description="Helical" evidence="6">
    <location>
        <begin position="218"/>
        <end position="236"/>
    </location>
</feature>
<sequence length="503" mass="54459">MAKQKRKLSFPTAFTVLIIVLLLAAALTYVIPAGSYSKLSYNTDSTKFEITAPNGDITEMPGTQETLDELKVTGDISKFEDGSINKPVAIPGTYEKVEQSPQGIMDIILSPINGVYDTIDIILFVFIIGGVIGVLNHIGAFNAGIASLSRLTKGKEYILIVFITFLISLGGTTFGLAEETIALYPIMVPVFLAANYDVMVCIAAIYMGSSIGSMFSTVNPFSVVIGSNAAGISFTNGLNFRIIAFVLGTLITIIYILRYAKKVKADPSKSLTFADKEKIEAKFASQGEAPELTLRFKIILLIFLLTFVVMIYGVSVKHWWFGEMTALFLVSGIIIGFLSKLGEKEFVNQFVAGAADLMSVALVIGVARSINLVLENGMISDTILNFFSNAISGMNGNIFIVLMLLIFIVLGFFIPSSSGLAVLSIPIMAPLADSVGLSRDVIISAYVYGLGLISFITPTGLILATLEMVDVTYDKWLKFIMPLMGYIAAFSAIMLLIQVNFKF</sequence>
<keyword evidence="3 6" id="KW-0812">Transmembrane</keyword>
<dbReference type="InterPro" id="IPR018385">
    <property type="entry name" value="C4_dicarb_anaerob_car-like"/>
</dbReference>
<reference evidence="7 8" key="1">
    <citation type="journal article" date="2019" name="Int. J. Syst. Evol. Microbiol.">
        <title>The Global Catalogue of Microorganisms (GCM) 10K type strain sequencing project: providing services to taxonomists for standard genome sequencing and annotation.</title>
        <authorList>
            <consortium name="The Broad Institute Genomics Platform"/>
            <consortium name="The Broad Institute Genome Sequencing Center for Infectious Disease"/>
            <person name="Wu L."/>
            <person name="Ma J."/>
        </authorList>
    </citation>
    <scope>NUCLEOTIDE SEQUENCE [LARGE SCALE GENOMIC DNA]</scope>
    <source>
        <strain evidence="7 8">JCM 1417</strain>
    </source>
</reference>
<evidence type="ECO:0000313" key="8">
    <source>
        <dbReference type="Proteomes" id="UP001501047"/>
    </source>
</evidence>
<dbReference type="RefSeq" id="WP_343826613.1">
    <property type="nucleotide sequence ID" value="NZ_BAAACI010000006.1"/>
</dbReference>
<dbReference type="Pfam" id="PF03606">
    <property type="entry name" value="DcuC"/>
    <property type="match status" value="1"/>
</dbReference>
<keyword evidence="2" id="KW-1003">Cell membrane</keyword>
<feature type="transmembrane region" description="Helical" evidence="6">
    <location>
        <begin position="350"/>
        <end position="370"/>
    </location>
</feature>
<gene>
    <name evidence="7" type="ORF">GCM10008908_23490</name>
</gene>
<feature type="transmembrane region" description="Helical" evidence="6">
    <location>
        <begin position="319"/>
        <end position="338"/>
    </location>
</feature>
<dbReference type="PANTHER" id="PTHR33362">
    <property type="entry name" value="SIALIC ACID TRAP TRANSPORTER PERMEASE PROTEIN SIAT-RELATED"/>
    <property type="match status" value="1"/>
</dbReference>
<name>A0ABN1KRI9_CLOSU</name>
<evidence type="ECO:0000256" key="1">
    <source>
        <dbReference type="ARBA" id="ARBA00004651"/>
    </source>
</evidence>
<feature type="transmembrane region" description="Helical" evidence="6">
    <location>
        <begin position="242"/>
        <end position="260"/>
    </location>
</feature>
<accession>A0ABN1KRI9</accession>
<keyword evidence="8" id="KW-1185">Reference proteome</keyword>
<evidence type="ECO:0000256" key="5">
    <source>
        <dbReference type="ARBA" id="ARBA00023136"/>
    </source>
</evidence>
<feature type="transmembrane region" description="Helical" evidence="6">
    <location>
        <begin position="441"/>
        <end position="464"/>
    </location>
</feature>
<evidence type="ECO:0000256" key="3">
    <source>
        <dbReference type="ARBA" id="ARBA00022692"/>
    </source>
</evidence>
<comment type="caution">
    <text evidence="7">The sequence shown here is derived from an EMBL/GenBank/DDBJ whole genome shotgun (WGS) entry which is preliminary data.</text>
</comment>
<dbReference type="EMBL" id="BAAACI010000006">
    <property type="protein sequence ID" value="GAA0774142.1"/>
    <property type="molecule type" value="Genomic_DNA"/>
</dbReference>
<keyword evidence="4 6" id="KW-1133">Transmembrane helix</keyword>
<feature type="transmembrane region" description="Helical" evidence="6">
    <location>
        <begin position="157"/>
        <end position="177"/>
    </location>
</feature>